<dbReference type="Pfam" id="PF11807">
    <property type="entry name" value="UstYa"/>
    <property type="match status" value="1"/>
</dbReference>
<accession>A0A553HL68</accession>
<dbReference type="GO" id="GO:0016491">
    <property type="term" value="F:oxidoreductase activity"/>
    <property type="evidence" value="ECO:0007669"/>
    <property type="project" value="UniProtKB-KW"/>
</dbReference>
<gene>
    <name evidence="5" type="ORF">FHL15_010456</name>
</gene>
<comment type="caution">
    <text evidence="5">The sequence shown here is derived from an EMBL/GenBank/DDBJ whole genome shotgun (WGS) entry which is preliminary data.</text>
</comment>
<keyword evidence="4" id="KW-0812">Transmembrane</keyword>
<evidence type="ECO:0000313" key="6">
    <source>
        <dbReference type="Proteomes" id="UP000319160"/>
    </source>
</evidence>
<evidence type="ECO:0000256" key="4">
    <source>
        <dbReference type="SAM" id="Phobius"/>
    </source>
</evidence>
<dbReference type="EMBL" id="VFLP01000082">
    <property type="protein sequence ID" value="TRX88690.1"/>
    <property type="molecule type" value="Genomic_DNA"/>
</dbReference>
<evidence type="ECO:0000256" key="1">
    <source>
        <dbReference type="ARBA" id="ARBA00004685"/>
    </source>
</evidence>
<comment type="similarity">
    <text evidence="3">Belongs to the ustYa family.</text>
</comment>
<evidence type="ECO:0000256" key="2">
    <source>
        <dbReference type="ARBA" id="ARBA00023002"/>
    </source>
</evidence>
<protein>
    <submittedName>
        <fullName evidence="5">Uncharacterized protein</fullName>
    </submittedName>
</protein>
<dbReference type="GO" id="GO:0043386">
    <property type="term" value="P:mycotoxin biosynthetic process"/>
    <property type="evidence" value="ECO:0007669"/>
    <property type="project" value="InterPro"/>
</dbReference>
<keyword evidence="2" id="KW-0560">Oxidoreductase</keyword>
<dbReference type="PANTHER" id="PTHR33365">
    <property type="entry name" value="YALI0B05434P"/>
    <property type="match status" value="1"/>
</dbReference>
<proteinExistence type="inferred from homology"/>
<dbReference type="PANTHER" id="PTHR33365:SF11">
    <property type="entry name" value="TAT PATHWAY SIGNAL SEQUENCE"/>
    <property type="match status" value="1"/>
</dbReference>
<dbReference type="AlphaFoldDB" id="A0A553HL68"/>
<comment type="pathway">
    <text evidence="1">Mycotoxin biosynthesis.</text>
</comment>
<dbReference type="InterPro" id="IPR021765">
    <property type="entry name" value="UstYa-like"/>
</dbReference>
<dbReference type="STRING" id="2512241.A0A553HL68"/>
<feature type="transmembrane region" description="Helical" evidence="4">
    <location>
        <begin position="37"/>
        <end position="58"/>
    </location>
</feature>
<evidence type="ECO:0000313" key="5">
    <source>
        <dbReference type="EMBL" id="TRX88690.1"/>
    </source>
</evidence>
<dbReference type="Proteomes" id="UP000319160">
    <property type="component" value="Unassembled WGS sequence"/>
</dbReference>
<keyword evidence="4" id="KW-1133">Transmembrane helix</keyword>
<evidence type="ECO:0000256" key="3">
    <source>
        <dbReference type="ARBA" id="ARBA00035112"/>
    </source>
</evidence>
<reference evidence="6" key="1">
    <citation type="submission" date="2019-06" db="EMBL/GenBank/DDBJ databases">
        <title>Draft genome sequence of the griseofulvin-producing fungus Xylaria cubensis strain G536.</title>
        <authorList>
            <person name="Mead M.E."/>
            <person name="Raja H.A."/>
            <person name="Steenwyk J.L."/>
            <person name="Knowles S.L."/>
            <person name="Oberlies N.H."/>
            <person name="Rokas A."/>
        </authorList>
    </citation>
    <scope>NUCLEOTIDE SEQUENCE [LARGE SCALE GENOMIC DNA]</scope>
    <source>
        <strain evidence="6">G536</strain>
    </source>
</reference>
<keyword evidence="6" id="KW-1185">Reference proteome</keyword>
<keyword evidence="4" id="KW-0472">Membrane</keyword>
<sequence length="238" mass="25983">MSSVKHNGSGYSLVPDENGGLPAEKRLIWSAPTYRRFLLPLAVVLSFCAGITIGALALRSAPSCTTQTSPQPSPDPSPNGSPAFNHVELTFSYNRTFGADPSENSLTNDAWDSIVPVGQGTVRLSDGFYTLSVMHQLHCLWSIHQSFYTALHAGSGEVGLQDFPHIRHCFDYIRQALMCSADTTLEPVDLVLGGVTGWNGTHVCRDFGRVKTWAEDHRTNNLTGFREAHESHRHGSSS</sequence>
<organism evidence="5 6">
    <name type="scientific">Xylaria flabelliformis</name>
    <dbReference type="NCBI Taxonomy" id="2512241"/>
    <lineage>
        <taxon>Eukaryota</taxon>
        <taxon>Fungi</taxon>
        <taxon>Dikarya</taxon>
        <taxon>Ascomycota</taxon>
        <taxon>Pezizomycotina</taxon>
        <taxon>Sordariomycetes</taxon>
        <taxon>Xylariomycetidae</taxon>
        <taxon>Xylariales</taxon>
        <taxon>Xylariaceae</taxon>
        <taxon>Xylaria</taxon>
    </lineage>
</organism>
<name>A0A553HL68_9PEZI</name>
<dbReference type="OrthoDB" id="3687641at2759"/>